<evidence type="ECO:0000259" key="5">
    <source>
        <dbReference type="Pfam" id="PF03807"/>
    </source>
</evidence>
<dbReference type="EMBL" id="JANTHZ010000002">
    <property type="protein sequence ID" value="MCS0495061.1"/>
    <property type="molecule type" value="Genomic_DNA"/>
</dbReference>
<evidence type="ECO:0000259" key="6">
    <source>
        <dbReference type="Pfam" id="PF14748"/>
    </source>
</evidence>
<dbReference type="PANTHER" id="PTHR11645">
    <property type="entry name" value="PYRROLINE-5-CARBOXYLATE REDUCTASE"/>
    <property type="match status" value="1"/>
</dbReference>
<keyword evidence="8" id="KW-1185">Reference proteome</keyword>
<evidence type="ECO:0000313" key="7">
    <source>
        <dbReference type="EMBL" id="MCS0495061.1"/>
    </source>
</evidence>
<dbReference type="PIRSF" id="PIRSF000193">
    <property type="entry name" value="Pyrrol-5-carb_rd"/>
    <property type="match status" value="1"/>
</dbReference>
<dbReference type="InterPro" id="IPR008927">
    <property type="entry name" value="6-PGluconate_DH-like_C_sf"/>
</dbReference>
<evidence type="ECO:0000256" key="4">
    <source>
        <dbReference type="PIRSR" id="PIRSR000193-1"/>
    </source>
</evidence>
<feature type="domain" description="Pyrroline-5-carboxylate reductase catalytic N-terminal" evidence="5">
    <location>
        <begin position="10"/>
        <end position="98"/>
    </location>
</feature>
<comment type="caution">
    <text evidence="7">The sequence shown here is derived from an EMBL/GenBank/DDBJ whole genome shotgun (WGS) entry which is preliminary data.</text>
</comment>
<proteinExistence type="inferred from homology"/>
<dbReference type="Proteomes" id="UP001151088">
    <property type="component" value="Unassembled WGS sequence"/>
</dbReference>
<dbReference type="Pfam" id="PF14748">
    <property type="entry name" value="P5CR_dimer"/>
    <property type="match status" value="1"/>
</dbReference>
<dbReference type="AlphaFoldDB" id="A0A9X2PDU2"/>
<organism evidence="7 8">
    <name type="scientific">Ancylobacter mangrovi</name>
    <dbReference type="NCBI Taxonomy" id="2972472"/>
    <lineage>
        <taxon>Bacteria</taxon>
        <taxon>Pseudomonadati</taxon>
        <taxon>Pseudomonadota</taxon>
        <taxon>Alphaproteobacteria</taxon>
        <taxon>Hyphomicrobiales</taxon>
        <taxon>Xanthobacteraceae</taxon>
        <taxon>Ancylobacter</taxon>
    </lineage>
</organism>
<dbReference type="GO" id="GO:0004735">
    <property type="term" value="F:pyrroline-5-carboxylate reductase activity"/>
    <property type="evidence" value="ECO:0007669"/>
    <property type="project" value="InterPro"/>
</dbReference>
<comment type="similarity">
    <text evidence="1">Belongs to the pyrroline-5-carboxylate reductase family.</text>
</comment>
<dbReference type="GO" id="GO:0055129">
    <property type="term" value="P:L-proline biosynthetic process"/>
    <property type="evidence" value="ECO:0007669"/>
    <property type="project" value="TreeGrafter"/>
</dbReference>
<dbReference type="Pfam" id="PF03807">
    <property type="entry name" value="F420_oxidored"/>
    <property type="match status" value="1"/>
</dbReference>
<accession>A0A9X2PDU2</accession>
<dbReference type="PANTHER" id="PTHR11645:SF0">
    <property type="entry name" value="PYRROLINE-5-CARBOXYLATE REDUCTASE 3"/>
    <property type="match status" value="1"/>
</dbReference>
<dbReference type="InterPro" id="IPR000304">
    <property type="entry name" value="Pyrroline-COOH_reductase"/>
</dbReference>
<evidence type="ECO:0000313" key="8">
    <source>
        <dbReference type="Proteomes" id="UP001151088"/>
    </source>
</evidence>
<gene>
    <name evidence="7" type="ORF">NVS89_08120</name>
</gene>
<feature type="domain" description="Pyrroline-5-carboxylate reductase dimerisation" evidence="6">
    <location>
        <begin position="161"/>
        <end position="262"/>
    </location>
</feature>
<reference evidence="7" key="1">
    <citation type="submission" date="2022-08" db="EMBL/GenBank/DDBJ databases">
        <authorList>
            <person name="Li F."/>
        </authorList>
    </citation>
    <scope>NUCLEOTIDE SEQUENCE</scope>
    <source>
        <strain evidence="7">MQZ15Z-1</strain>
    </source>
</reference>
<dbReference type="SUPFAM" id="SSF48179">
    <property type="entry name" value="6-phosphogluconate dehydrogenase C-terminal domain-like"/>
    <property type="match status" value="1"/>
</dbReference>
<dbReference type="InterPro" id="IPR036291">
    <property type="entry name" value="NAD(P)-bd_dom_sf"/>
</dbReference>
<dbReference type="Gene3D" id="1.10.3730.10">
    <property type="entry name" value="ProC C-terminal domain-like"/>
    <property type="match status" value="1"/>
</dbReference>
<dbReference type="RefSeq" id="WP_258732098.1">
    <property type="nucleotide sequence ID" value="NZ_JANTHZ010000002.1"/>
</dbReference>
<evidence type="ECO:0000256" key="2">
    <source>
        <dbReference type="ARBA" id="ARBA00022857"/>
    </source>
</evidence>
<evidence type="ECO:0000256" key="1">
    <source>
        <dbReference type="ARBA" id="ARBA00005525"/>
    </source>
</evidence>
<keyword evidence="2 4" id="KW-0521">NADP</keyword>
<dbReference type="InterPro" id="IPR029036">
    <property type="entry name" value="P5CR_dimer"/>
</dbReference>
<dbReference type="InterPro" id="IPR028939">
    <property type="entry name" value="P5C_Rdtase_cat_N"/>
</dbReference>
<feature type="binding site" evidence="4">
    <location>
        <begin position="74"/>
        <end position="77"/>
    </location>
    <ligand>
        <name>NADP(+)</name>
        <dbReference type="ChEBI" id="CHEBI:58349"/>
    </ligand>
</feature>
<evidence type="ECO:0000256" key="3">
    <source>
        <dbReference type="ARBA" id="ARBA00023002"/>
    </source>
</evidence>
<name>A0A9X2PDU2_9HYPH</name>
<keyword evidence="3" id="KW-0560">Oxidoreductase</keyword>
<protein>
    <submittedName>
        <fullName evidence="7">NAD(P)-binding domain-containing protein</fullName>
    </submittedName>
</protein>
<dbReference type="Gene3D" id="3.40.50.720">
    <property type="entry name" value="NAD(P)-binding Rossmann-like Domain"/>
    <property type="match status" value="1"/>
</dbReference>
<dbReference type="SUPFAM" id="SSF51735">
    <property type="entry name" value="NAD(P)-binding Rossmann-fold domains"/>
    <property type="match status" value="1"/>
</dbReference>
<sequence length="274" mass="28043">MDAGGSGLGLGIVGCGQLGGAIAGALLRADVVAPGELWICNRSGPAGELAVHEGVHWTRDPQELAARCASVLLALPPAAGRLLRLEAPDRLVVSVMAGIDTGQLRAIGNSARVVRAISNPAAAIGLAYSPWFAPGGLSPPDRATVLRLFEACGTTDEVPAESQIDCFTALTGPVPGFVAYFAECMQAYAQGQGVEPDVAARGVRQLFLAAGRMMAASDTPPAGFVQEMVDYAGTTAAGLEAMRASPLSWLVAEGLEAARRRCLTIGAEPPAPDA</sequence>